<keyword evidence="2" id="KW-1185">Reference proteome</keyword>
<dbReference type="Proteomes" id="UP000836841">
    <property type="component" value="Chromosome 1"/>
</dbReference>
<proteinExistence type="predicted"/>
<dbReference type="EMBL" id="OU466857">
    <property type="protein sequence ID" value="CAH2038516.1"/>
    <property type="molecule type" value="Genomic_DNA"/>
</dbReference>
<dbReference type="AlphaFoldDB" id="A0AAU9RI34"/>
<protein>
    <submittedName>
        <fullName evidence="1">Uncharacterized protein</fullName>
    </submittedName>
</protein>
<evidence type="ECO:0000313" key="2">
    <source>
        <dbReference type="Proteomes" id="UP000836841"/>
    </source>
</evidence>
<sequence>MIDHPPSRVGITPKRQKLEPTEREVELCYKHETYLVLTKNSKPIRVVPAAKHNTRSLLYASRILVSCFSVSALWTEKRRKKATPGSDPSISTTFKPRLLSVETTRLLKSFWSKPISRGSKSVRRKYTGFGFSDFGYLSSDICTTFFAGADTCLNTLKYGQLPSRSHTDASIATSDSSLEVVFTTCACQNGTAAIEAGCLVEKMIVELASETSPGVLVLPDQDTRVEAKTVEILDVPSSRSHRDSREHHTSESGLEYGMYLWYSHIRFGTSSTNPSEPFLNRGISQPSRGIVALIVSATGIPTEPTSGLNPNL</sequence>
<evidence type="ECO:0000313" key="1">
    <source>
        <dbReference type="EMBL" id="CAH2038516.1"/>
    </source>
</evidence>
<name>A0AAU9RI34_THLAR</name>
<organism evidence="1 2">
    <name type="scientific">Thlaspi arvense</name>
    <name type="common">Field penny-cress</name>
    <dbReference type="NCBI Taxonomy" id="13288"/>
    <lineage>
        <taxon>Eukaryota</taxon>
        <taxon>Viridiplantae</taxon>
        <taxon>Streptophyta</taxon>
        <taxon>Embryophyta</taxon>
        <taxon>Tracheophyta</taxon>
        <taxon>Spermatophyta</taxon>
        <taxon>Magnoliopsida</taxon>
        <taxon>eudicotyledons</taxon>
        <taxon>Gunneridae</taxon>
        <taxon>Pentapetalae</taxon>
        <taxon>rosids</taxon>
        <taxon>malvids</taxon>
        <taxon>Brassicales</taxon>
        <taxon>Brassicaceae</taxon>
        <taxon>Thlaspideae</taxon>
        <taxon>Thlaspi</taxon>
    </lineage>
</organism>
<gene>
    <name evidence="1" type="ORF">TAV2_LOCUS1666</name>
</gene>
<reference evidence="1 2" key="1">
    <citation type="submission" date="2022-03" db="EMBL/GenBank/DDBJ databases">
        <authorList>
            <person name="Nunn A."/>
            <person name="Chopra R."/>
            <person name="Nunn A."/>
            <person name="Contreras Garrido A."/>
        </authorList>
    </citation>
    <scope>NUCLEOTIDE SEQUENCE [LARGE SCALE GENOMIC DNA]</scope>
</reference>
<accession>A0AAU9RI34</accession>